<keyword evidence="4" id="KW-1185">Reference proteome</keyword>
<dbReference type="OrthoDB" id="10262287at2759"/>
<dbReference type="Gene3D" id="3.40.50.1910">
    <property type="match status" value="1"/>
</dbReference>
<protein>
    <submittedName>
        <fullName evidence="3">Uncharacterized protein</fullName>
    </submittedName>
</protein>
<accession>D8LYG0</accession>
<dbReference type="SUPFAM" id="SSF56815">
    <property type="entry name" value="Sec1/munc18-like (SM) proteins"/>
    <property type="match status" value="1"/>
</dbReference>
<dbReference type="GO" id="GO:0016192">
    <property type="term" value="P:vesicle-mediated transport"/>
    <property type="evidence" value="ECO:0007669"/>
    <property type="project" value="InterPro"/>
</dbReference>
<sequence length="120" mass="13111">MILNNGKLGMGKKDVARLLGCDYDHSILRTPAKTGKQDLGILVQKQQTAVVYFIGGVTYTEIAALRFLAAQENFPYEILIATTNITNGTRILNEMKPQEPSKLPDADANANAESNSLNPF</sequence>
<evidence type="ECO:0000256" key="1">
    <source>
        <dbReference type="ARBA" id="ARBA00009884"/>
    </source>
</evidence>
<dbReference type="InParanoid" id="D8LYG0"/>
<evidence type="ECO:0000313" key="4">
    <source>
        <dbReference type="Proteomes" id="UP000008312"/>
    </source>
</evidence>
<feature type="region of interest" description="Disordered" evidence="2">
    <location>
        <begin position="92"/>
        <end position="120"/>
    </location>
</feature>
<dbReference type="EMBL" id="FN668639">
    <property type="protein sequence ID" value="CBK20615.2"/>
    <property type="molecule type" value="Genomic_DNA"/>
</dbReference>
<dbReference type="RefSeq" id="XP_012894663.1">
    <property type="nucleotide sequence ID" value="XM_013039209.1"/>
</dbReference>
<dbReference type="InterPro" id="IPR036045">
    <property type="entry name" value="Sec1-like_sf"/>
</dbReference>
<organism evidence="3">
    <name type="scientific">Blastocystis hominis</name>
    <dbReference type="NCBI Taxonomy" id="12968"/>
    <lineage>
        <taxon>Eukaryota</taxon>
        <taxon>Sar</taxon>
        <taxon>Stramenopiles</taxon>
        <taxon>Bigyra</taxon>
        <taxon>Opalozoa</taxon>
        <taxon>Opalinata</taxon>
        <taxon>Blastocystidae</taxon>
        <taxon>Blastocystis</taxon>
    </lineage>
</organism>
<reference evidence="3" key="1">
    <citation type="submission" date="2010-02" db="EMBL/GenBank/DDBJ databases">
        <title>Sequencing and annotation of the Blastocystis hominis genome.</title>
        <authorList>
            <person name="Wincker P."/>
        </authorList>
    </citation>
    <scope>NUCLEOTIDE SEQUENCE</scope>
    <source>
        <strain evidence="3">Singapore isolate B</strain>
    </source>
</reference>
<dbReference type="GeneID" id="24923110"/>
<evidence type="ECO:0000256" key="2">
    <source>
        <dbReference type="SAM" id="MobiDB-lite"/>
    </source>
</evidence>
<dbReference type="Pfam" id="PF00995">
    <property type="entry name" value="Sec1"/>
    <property type="match status" value="1"/>
</dbReference>
<comment type="similarity">
    <text evidence="1">Belongs to the STXBP/unc-18/SEC1 family.</text>
</comment>
<evidence type="ECO:0000313" key="3">
    <source>
        <dbReference type="EMBL" id="CBK20615.2"/>
    </source>
</evidence>
<dbReference type="InterPro" id="IPR001619">
    <property type="entry name" value="Sec1-like"/>
</dbReference>
<gene>
    <name evidence="3" type="ORF">GSBLH_T00006986001</name>
</gene>
<dbReference type="Proteomes" id="UP000008312">
    <property type="component" value="Unassembled WGS sequence"/>
</dbReference>
<dbReference type="InterPro" id="IPR027482">
    <property type="entry name" value="Sec1-like_dom2"/>
</dbReference>
<dbReference type="AlphaFoldDB" id="D8LYG0"/>
<feature type="compositionally biased region" description="Basic and acidic residues" evidence="2">
    <location>
        <begin position="96"/>
        <end position="105"/>
    </location>
</feature>
<proteinExistence type="inferred from homology"/>
<name>D8LYG0_BLAHO</name>